<accession>A0A2I0TTJ7</accession>
<dbReference type="AlphaFoldDB" id="A0A2I0TTJ7"/>
<keyword evidence="2" id="KW-1185">Reference proteome</keyword>
<name>A0A2I0TTJ7_LIMLA</name>
<evidence type="ECO:0008006" key="3">
    <source>
        <dbReference type="Google" id="ProtNLM"/>
    </source>
</evidence>
<dbReference type="OrthoDB" id="416119at2759"/>
<reference evidence="2" key="1">
    <citation type="submission" date="2017-11" db="EMBL/GenBank/DDBJ databases">
        <authorList>
            <person name="Lima N.C."/>
            <person name="Parody-Merino A.M."/>
            <person name="Battley P.F."/>
            <person name="Fidler A.E."/>
            <person name="Prosdocimi F."/>
        </authorList>
    </citation>
    <scope>NUCLEOTIDE SEQUENCE [LARGE SCALE GENOMIC DNA]</scope>
</reference>
<sequence>MHISAKRLEACGKPFIKQLLPKGKEGIVKDLCQLLPDSVPHVGTLLVVGRLWDPGISKIPSLPPLGACSHIKNGKKEDPGNYELVSLNRVPGKTGQHILLEAISKHIKDKKVTGNSQQGFTKGQVCLTNLVAFYNETTACVDSRRALDVVLINF</sequence>
<evidence type="ECO:0000313" key="2">
    <source>
        <dbReference type="Proteomes" id="UP000233556"/>
    </source>
</evidence>
<dbReference type="EMBL" id="KZ507299">
    <property type="protein sequence ID" value="PKU37126.1"/>
    <property type="molecule type" value="Genomic_DNA"/>
</dbReference>
<protein>
    <recommendedName>
        <fullName evidence="3">Rna-directed dna polymerase from mobile element jockey-like</fullName>
    </recommendedName>
</protein>
<gene>
    <name evidence="1" type="ORF">llap_12571</name>
</gene>
<organism evidence="1 2">
    <name type="scientific">Limosa lapponica baueri</name>
    <dbReference type="NCBI Taxonomy" id="1758121"/>
    <lineage>
        <taxon>Eukaryota</taxon>
        <taxon>Metazoa</taxon>
        <taxon>Chordata</taxon>
        <taxon>Craniata</taxon>
        <taxon>Vertebrata</taxon>
        <taxon>Euteleostomi</taxon>
        <taxon>Archelosauria</taxon>
        <taxon>Archosauria</taxon>
        <taxon>Dinosauria</taxon>
        <taxon>Saurischia</taxon>
        <taxon>Theropoda</taxon>
        <taxon>Coelurosauria</taxon>
        <taxon>Aves</taxon>
        <taxon>Neognathae</taxon>
        <taxon>Neoaves</taxon>
        <taxon>Charadriiformes</taxon>
        <taxon>Scolopacidae</taxon>
        <taxon>Limosa</taxon>
    </lineage>
</organism>
<proteinExistence type="predicted"/>
<dbReference type="Proteomes" id="UP000233556">
    <property type="component" value="Unassembled WGS sequence"/>
</dbReference>
<evidence type="ECO:0000313" key="1">
    <source>
        <dbReference type="EMBL" id="PKU37126.1"/>
    </source>
</evidence>
<reference evidence="2" key="2">
    <citation type="submission" date="2017-12" db="EMBL/GenBank/DDBJ databases">
        <title>Genome sequence of the Bar-tailed Godwit (Limosa lapponica baueri).</title>
        <authorList>
            <person name="Lima N.C.B."/>
            <person name="Parody-Merino A.M."/>
            <person name="Battley P.F."/>
            <person name="Fidler A.E."/>
            <person name="Prosdocimi F."/>
        </authorList>
    </citation>
    <scope>NUCLEOTIDE SEQUENCE [LARGE SCALE GENOMIC DNA]</scope>
</reference>